<dbReference type="RefSeq" id="WP_208567469.1">
    <property type="nucleotide sequence ID" value="NZ_JAGFWR010000005.1"/>
</dbReference>
<feature type="region of interest" description="Disordered" evidence="5">
    <location>
        <begin position="1"/>
        <end position="32"/>
    </location>
</feature>
<gene>
    <name evidence="6" type="ORF">JQN83_13060</name>
</gene>
<dbReference type="InterPro" id="IPR038261">
    <property type="entry name" value="GPP34-like_sf"/>
</dbReference>
<comment type="caution">
    <text evidence="6">The sequence shown here is derived from an EMBL/GenBank/DDBJ whole genome shotgun (WGS) entry which is preliminary data.</text>
</comment>
<dbReference type="Gene3D" id="1.10.3630.10">
    <property type="entry name" value="yeast vps74-n-term truncation variant domain like"/>
    <property type="match status" value="1"/>
</dbReference>
<keyword evidence="2" id="KW-0333">Golgi apparatus</keyword>
<accession>A0ABS3V879</accession>
<evidence type="ECO:0000256" key="4">
    <source>
        <dbReference type="ARBA" id="ARBA00023136"/>
    </source>
</evidence>
<feature type="compositionally biased region" description="Low complexity" evidence="5">
    <location>
        <begin position="17"/>
        <end position="32"/>
    </location>
</feature>
<evidence type="ECO:0000256" key="1">
    <source>
        <dbReference type="ARBA" id="ARBA00004255"/>
    </source>
</evidence>
<keyword evidence="7" id="KW-1185">Reference proteome</keyword>
<evidence type="ECO:0000313" key="7">
    <source>
        <dbReference type="Proteomes" id="UP000671399"/>
    </source>
</evidence>
<organism evidence="6 7">
    <name type="scientific">Micromonospora antibiotica</name>
    <dbReference type="NCBI Taxonomy" id="2807623"/>
    <lineage>
        <taxon>Bacteria</taxon>
        <taxon>Bacillati</taxon>
        <taxon>Actinomycetota</taxon>
        <taxon>Actinomycetes</taxon>
        <taxon>Micromonosporales</taxon>
        <taxon>Micromonosporaceae</taxon>
        <taxon>Micromonospora</taxon>
    </lineage>
</organism>
<comment type="subcellular location">
    <subcellularLocation>
        <location evidence="1">Golgi apparatus membrane</location>
        <topology evidence="1">Peripheral membrane protein</topology>
        <orientation evidence="1">Cytoplasmic side</orientation>
    </subcellularLocation>
</comment>
<evidence type="ECO:0000256" key="3">
    <source>
        <dbReference type="ARBA" id="ARBA00023121"/>
    </source>
</evidence>
<evidence type="ECO:0000256" key="2">
    <source>
        <dbReference type="ARBA" id="ARBA00023034"/>
    </source>
</evidence>
<dbReference type="Proteomes" id="UP000671399">
    <property type="component" value="Unassembled WGS sequence"/>
</dbReference>
<name>A0ABS3V879_9ACTN</name>
<keyword evidence="4" id="KW-0472">Membrane</keyword>
<evidence type="ECO:0000256" key="5">
    <source>
        <dbReference type="SAM" id="MobiDB-lite"/>
    </source>
</evidence>
<dbReference type="InterPro" id="IPR008628">
    <property type="entry name" value="GPP34-like"/>
</dbReference>
<evidence type="ECO:0000313" key="6">
    <source>
        <dbReference type="EMBL" id="MBO4161732.1"/>
    </source>
</evidence>
<dbReference type="Pfam" id="PF05719">
    <property type="entry name" value="GPP34"/>
    <property type="match status" value="1"/>
</dbReference>
<proteinExistence type="predicted"/>
<dbReference type="EMBL" id="JAGFWR010000005">
    <property type="protein sequence ID" value="MBO4161732.1"/>
    <property type="molecule type" value="Genomic_DNA"/>
</dbReference>
<reference evidence="6 7" key="1">
    <citation type="submission" date="2021-03" db="EMBL/GenBank/DDBJ databases">
        <authorList>
            <person name="Lee D.-H."/>
        </authorList>
    </citation>
    <scope>NUCLEOTIDE SEQUENCE [LARGE SCALE GENOMIC DNA]</scope>
    <source>
        <strain evidence="6 7">MMS20-R2-23</strain>
    </source>
</reference>
<keyword evidence="3" id="KW-0446">Lipid-binding</keyword>
<sequence length="246" mass="27594">MTTSPADGDEHTRPAHHAPAPAHRPARAVATAHRQPPLIANDFYFLAHHDQTGQPRLFHAAISLGLAAGLLMELHYAGRISFSHGAVHVWRDGPTPADWLQHKILDRMLTEPQNTPVRQWLSYLATTAEEQVAQRMTQAGLLREQTTGPRWRRRTVYVPTDINTAAWPWARLSQQLRNRSDLFEHDVLLAGLVLRTQLDMALLDGASWLARDYLARLVRQLWPPWPELLGELGAAVGAAVLSHRTS</sequence>
<protein>
    <submittedName>
        <fullName evidence="6">GPP34 family phosphoprotein</fullName>
    </submittedName>
</protein>